<dbReference type="Pfam" id="PF12802">
    <property type="entry name" value="MarR_2"/>
    <property type="match status" value="1"/>
</dbReference>
<dbReference type="HOGENOM" id="CLU_089893_2_0_0"/>
<keyword evidence="3" id="KW-0804">Transcription</keyword>
<keyword evidence="2" id="KW-0238">DNA-binding</keyword>
<evidence type="ECO:0000256" key="2">
    <source>
        <dbReference type="ARBA" id="ARBA00023125"/>
    </source>
</evidence>
<evidence type="ECO:0000256" key="1">
    <source>
        <dbReference type="ARBA" id="ARBA00023015"/>
    </source>
</evidence>
<dbReference type="AlphaFoldDB" id="B9L0Z5"/>
<dbReference type="SMART" id="SM00347">
    <property type="entry name" value="HTH_MARR"/>
    <property type="match status" value="1"/>
</dbReference>
<organism evidence="5 6">
    <name type="scientific">Thermomicrobium roseum (strain ATCC 27502 / DSM 5159 / P-2)</name>
    <dbReference type="NCBI Taxonomy" id="309801"/>
    <lineage>
        <taxon>Bacteria</taxon>
        <taxon>Pseudomonadati</taxon>
        <taxon>Thermomicrobiota</taxon>
        <taxon>Thermomicrobia</taxon>
        <taxon>Thermomicrobiales</taxon>
        <taxon>Thermomicrobiaceae</taxon>
        <taxon>Thermomicrobium</taxon>
    </lineage>
</organism>
<dbReference type="PANTHER" id="PTHR33164">
    <property type="entry name" value="TRANSCRIPTIONAL REGULATOR, MARR FAMILY"/>
    <property type="match status" value="1"/>
</dbReference>
<dbReference type="InterPro" id="IPR036390">
    <property type="entry name" value="WH_DNA-bd_sf"/>
</dbReference>
<dbReference type="InterPro" id="IPR000835">
    <property type="entry name" value="HTH_MarR-typ"/>
</dbReference>
<dbReference type="eggNOG" id="COG1846">
    <property type="taxonomic scope" value="Bacteria"/>
</dbReference>
<dbReference type="STRING" id="309801.trd_1705"/>
<sequence length="221" mass="24198">MESESIPMSVFDPELRQRSRAARVAMALLRLTHAIKAISTEEVKGLGLTPMQAQALLWVRYTKPFLASVGRLAQALGVTHVTAIGIIDALEHAGLLAREISRVDRRVTLLRLTPAGEAAAQRLERFGHTLEEALAGLSESELLALERGLGAVVWSLRASGLLQVAEACRGCIYFRENVAPGTDEPHRCELIERFLSDREARLACPDYRPETPEGLLPLAAE</sequence>
<dbReference type="PRINTS" id="PR00598">
    <property type="entry name" value="HTHMARR"/>
</dbReference>
<dbReference type="Gene3D" id="1.10.10.10">
    <property type="entry name" value="Winged helix-like DNA-binding domain superfamily/Winged helix DNA-binding domain"/>
    <property type="match status" value="1"/>
</dbReference>
<dbReference type="PANTHER" id="PTHR33164:SF89">
    <property type="entry name" value="MARR FAMILY REGULATORY PROTEIN"/>
    <property type="match status" value="1"/>
</dbReference>
<evidence type="ECO:0000313" key="6">
    <source>
        <dbReference type="Proteomes" id="UP000000447"/>
    </source>
</evidence>
<dbReference type="EMBL" id="CP001275">
    <property type="protein sequence ID" value="ACM04642.1"/>
    <property type="molecule type" value="Genomic_DNA"/>
</dbReference>
<dbReference type="PROSITE" id="PS01117">
    <property type="entry name" value="HTH_MARR_1"/>
    <property type="match status" value="1"/>
</dbReference>
<dbReference type="SUPFAM" id="SSF46785">
    <property type="entry name" value="Winged helix' DNA-binding domain"/>
    <property type="match status" value="1"/>
</dbReference>
<evidence type="ECO:0000256" key="3">
    <source>
        <dbReference type="ARBA" id="ARBA00023163"/>
    </source>
</evidence>
<proteinExistence type="predicted"/>
<feature type="domain" description="HTH marR-type" evidence="4">
    <location>
        <begin position="21"/>
        <end position="154"/>
    </location>
</feature>
<dbReference type="GO" id="GO:0003677">
    <property type="term" value="F:DNA binding"/>
    <property type="evidence" value="ECO:0007669"/>
    <property type="project" value="UniProtKB-KW"/>
</dbReference>
<dbReference type="Proteomes" id="UP000000447">
    <property type="component" value="Chromosome"/>
</dbReference>
<name>B9L0Z5_THERP</name>
<accession>B9L0Z5</accession>
<dbReference type="InterPro" id="IPR023187">
    <property type="entry name" value="Tscrpt_reg_MarR-type_CS"/>
</dbReference>
<dbReference type="InterPro" id="IPR039422">
    <property type="entry name" value="MarR/SlyA-like"/>
</dbReference>
<evidence type="ECO:0000259" key="4">
    <source>
        <dbReference type="PROSITE" id="PS50995"/>
    </source>
</evidence>
<dbReference type="GO" id="GO:0003700">
    <property type="term" value="F:DNA-binding transcription factor activity"/>
    <property type="evidence" value="ECO:0007669"/>
    <property type="project" value="InterPro"/>
</dbReference>
<gene>
    <name evidence="5" type="ordered locus">trd_1705</name>
</gene>
<dbReference type="KEGG" id="tro:trd_1705"/>
<evidence type="ECO:0000313" key="5">
    <source>
        <dbReference type="EMBL" id="ACM04642.1"/>
    </source>
</evidence>
<keyword evidence="1" id="KW-0805">Transcription regulation</keyword>
<dbReference type="InterPro" id="IPR036388">
    <property type="entry name" value="WH-like_DNA-bd_sf"/>
</dbReference>
<dbReference type="PROSITE" id="PS50995">
    <property type="entry name" value="HTH_MARR_2"/>
    <property type="match status" value="1"/>
</dbReference>
<dbReference type="GO" id="GO:0006950">
    <property type="term" value="P:response to stress"/>
    <property type="evidence" value="ECO:0007669"/>
    <property type="project" value="TreeGrafter"/>
</dbReference>
<protein>
    <submittedName>
        <fullName evidence="5">Hypothetical transcriptional regulator</fullName>
    </submittedName>
</protein>
<reference evidence="5 6" key="1">
    <citation type="journal article" date="2009" name="PLoS ONE">
        <title>Complete genome sequence of the aerobic CO-oxidizing thermophile Thermomicrobium roseum.</title>
        <authorList>
            <person name="Wu D."/>
            <person name="Raymond J."/>
            <person name="Wu M."/>
            <person name="Chatterji S."/>
            <person name="Ren Q."/>
            <person name="Graham J.E."/>
            <person name="Bryant D.A."/>
            <person name="Robb F."/>
            <person name="Colman A."/>
            <person name="Tallon L.J."/>
            <person name="Badger J.H."/>
            <person name="Madupu R."/>
            <person name="Ward N.L."/>
            <person name="Eisen J.A."/>
        </authorList>
    </citation>
    <scope>NUCLEOTIDE SEQUENCE [LARGE SCALE GENOMIC DNA]</scope>
    <source>
        <strain evidence="6">ATCC 27502 / DSM 5159 / P-2</strain>
    </source>
</reference>
<keyword evidence="6" id="KW-1185">Reference proteome</keyword>